<evidence type="ECO:0000313" key="18">
    <source>
        <dbReference type="EMBL" id="OGF78720.1"/>
    </source>
</evidence>
<evidence type="ECO:0000256" key="6">
    <source>
        <dbReference type="ARBA" id="ARBA00022634"/>
    </source>
</evidence>
<evidence type="ECO:0000256" key="10">
    <source>
        <dbReference type="ARBA" id="ARBA00023285"/>
    </source>
</evidence>
<dbReference type="Pfam" id="PF08471">
    <property type="entry name" value="Ribonuc_red_2_N"/>
    <property type="match status" value="1"/>
</dbReference>
<evidence type="ECO:0000313" key="19">
    <source>
        <dbReference type="Proteomes" id="UP000178425"/>
    </source>
</evidence>
<dbReference type="PANTHER" id="PTHR43371:SF1">
    <property type="entry name" value="RIBONUCLEOSIDE-DIPHOSPHATE REDUCTASE"/>
    <property type="match status" value="1"/>
</dbReference>
<evidence type="ECO:0000259" key="15">
    <source>
        <dbReference type="Pfam" id="PF02867"/>
    </source>
</evidence>
<evidence type="ECO:0000256" key="9">
    <source>
        <dbReference type="ARBA" id="ARBA00023157"/>
    </source>
</evidence>
<keyword evidence="9" id="KW-1015">Disulfide bond</keyword>
<evidence type="ECO:0000256" key="7">
    <source>
        <dbReference type="ARBA" id="ARBA00022741"/>
    </source>
</evidence>
<evidence type="ECO:0000256" key="12">
    <source>
        <dbReference type="ARBA" id="ARBA00047754"/>
    </source>
</evidence>
<dbReference type="GO" id="GO:0050897">
    <property type="term" value="F:cobalt ion binding"/>
    <property type="evidence" value="ECO:0007669"/>
    <property type="project" value="InterPro"/>
</dbReference>
<feature type="domain" description="Ribonucleotide reductase class II vitamin B12-dependent N-terminal" evidence="16">
    <location>
        <begin position="44"/>
        <end position="136"/>
    </location>
</feature>
<dbReference type="Proteomes" id="UP000178425">
    <property type="component" value="Unassembled WGS sequence"/>
</dbReference>
<dbReference type="InterPro" id="IPR013344">
    <property type="entry name" value="RNR_NrdJ/NrdZ"/>
</dbReference>
<dbReference type="NCBIfam" id="NF005122">
    <property type="entry name" value="PRK06556.1"/>
    <property type="match status" value="1"/>
</dbReference>
<evidence type="ECO:0000256" key="3">
    <source>
        <dbReference type="ARBA" id="ARBA00012274"/>
    </source>
</evidence>
<evidence type="ECO:0000256" key="5">
    <source>
        <dbReference type="ARBA" id="ARBA00022628"/>
    </source>
</evidence>
<dbReference type="PRINTS" id="PR01183">
    <property type="entry name" value="RIBORDTASEM1"/>
</dbReference>
<dbReference type="PANTHER" id="PTHR43371">
    <property type="entry name" value="VITAMIN B12-DEPENDENT RIBONUCLEOTIDE REDUCTASE"/>
    <property type="match status" value="1"/>
</dbReference>
<feature type="domain" description="Ribonucleotide reductase large subunit C-terminal" evidence="15">
    <location>
        <begin position="157"/>
        <end position="694"/>
    </location>
</feature>
<dbReference type="NCBIfam" id="TIGR02504">
    <property type="entry name" value="NrdJ_Z"/>
    <property type="match status" value="1"/>
</dbReference>
<keyword evidence="7 13" id="KW-0547">Nucleotide-binding</keyword>
<evidence type="ECO:0000256" key="2">
    <source>
        <dbReference type="ARBA" id="ARBA00007405"/>
    </source>
</evidence>
<dbReference type="InterPro" id="IPR000788">
    <property type="entry name" value="RNR_lg_C"/>
</dbReference>
<evidence type="ECO:0000256" key="11">
    <source>
        <dbReference type="ARBA" id="ARBA00025437"/>
    </source>
</evidence>
<sequence length="926" mass="101988">MKNILLNDESQKGTFFAQNFDKLEINRYFTGEGVHPYDEIEWERRVARITSAKGETVFEQKDVETPKFWSQTATDIVAEKYFSGHVGKPGREYSVRQLIDRVADTITTNGKEAGYFSTEKDAKVFNHELKYLLVHQKAAFNSPVWFNVGVEKRPQCSACFILSIADSRESIAEWYKTEMMIFSGGSGAGINLSALRSSKENISNRGKSSGPVSFMKGADAIAGTIKSGGKTRRAAKMVILNIDHPDVRQFIVCKWKEEEKAKALLALGYDSAIDGEVYANTFFQNANNSVRVSDEFMLAVAEDKDWHLRMVRTGEIAETVKAKDLMRLIAEATWNCADPGIQFDSTINRWHTCPNTGRINGSNPCSEYMHLDDSACNLASLNLLGFFDGNVFDMESFRKAVRILIIAQDIIVGFSSYPTEKIAENAKSYRQLGLGYANLGALMMNMGLAYDSDEARAYAGAITSIMNGEAYTVSAELAKSVGSFAGFEKNREPMMNVIRIHGIEAKKISQTFIPQKLWQEAQNVWARAYDAGRNYGIRNSQATVLAPTGTIAFMMDCTTTGIEPAFSLVAYKKMVGGGFLKISNTAVEPALRKLGYAETEIKAIMDYLLANDTIEGAPYLKDEHLAVFDCATNAAKGTRSIHYLGHIRMMGAAQQFISGAISKTVNLPESATIEDIMNTYLEAWKLGLKAIAIYRDNSKGAQPLNTSKTKDVFKENAEMKEAPGEAQRKKMPADVKSLRHKFSIAGHEGYIHCGMYDDGKLGEVFIRVAKEGSTISGLMEAIGVMMSVALQSGVPVETIIRKFVHWRFEPAGFTTNQDIPIAKSILDYIGKYLAINFLSAEDQASMGVYPHGAEGSGDENGDTIKNEAPKLDEQPKIPAPIVKVASFDSKVFALQDAPFCRCGNQMRRTGSCYACSSCGNSIGGCS</sequence>
<evidence type="ECO:0000256" key="1">
    <source>
        <dbReference type="ARBA" id="ARBA00001922"/>
    </source>
</evidence>
<dbReference type="EC" id="1.17.4.1" evidence="3 13"/>
<keyword evidence="6 13" id="KW-0237">DNA synthesis</keyword>
<keyword evidence="10 13" id="KW-0170">Cobalt</keyword>
<dbReference type="InterPro" id="IPR013678">
    <property type="entry name" value="RNR_2_N"/>
</dbReference>
<reference evidence="18 19" key="1">
    <citation type="journal article" date="2016" name="Nat. Commun.">
        <title>Thousands of microbial genomes shed light on interconnected biogeochemical processes in an aquifer system.</title>
        <authorList>
            <person name="Anantharaman K."/>
            <person name="Brown C.T."/>
            <person name="Hug L.A."/>
            <person name="Sharon I."/>
            <person name="Castelle C.J."/>
            <person name="Probst A.J."/>
            <person name="Thomas B.C."/>
            <person name="Singh A."/>
            <person name="Wilkins M.J."/>
            <person name="Karaoz U."/>
            <person name="Brodie E.L."/>
            <person name="Williams K.H."/>
            <person name="Hubbard S.S."/>
            <person name="Banfield J.F."/>
        </authorList>
    </citation>
    <scope>NUCLEOTIDE SEQUENCE [LARGE SCALE GENOMIC DNA]</scope>
</reference>
<dbReference type="CDD" id="cd02888">
    <property type="entry name" value="RNR_II_dimer"/>
    <property type="match status" value="1"/>
</dbReference>
<evidence type="ECO:0000256" key="8">
    <source>
        <dbReference type="ARBA" id="ARBA00023002"/>
    </source>
</evidence>
<dbReference type="AlphaFoldDB" id="A0A1F5WSW3"/>
<comment type="cofactor">
    <cofactor evidence="1 13">
        <name>adenosylcob(III)alamin</name>
        <dbReference type="ChEBI" id="CHEBI:18408"/>
    </cofactor>
</comment>
<comment type="caution">
    <text evidence="18">The sequence shown here is derived from an EMBL/GenBank/DDBJ whole genome shotgun (WGS) entry which is preliminary data.</text>
</comment>
<dbReference type="EMBL" id="MFHI01000021">
    <property type="protein sequence ID" value="OGF78720.1"/>
    <property type="molecule type" value="Genomic_DNA"/>
</dbReference>
<comment type="function">
    <text evidence="11 13">Catalyzes the reduction of ribonucleotides to deoxyribonucleotides. May function to provide a pool of deoxyribonucleotide precursors for DNA repair during oxygen limitation and/or for immediate growth after restoration of oxygen.</text>
</comment>
<name>A0A1F5WSW3_9BACT</name>
<proteinExistence type="inferred from homology"/>
<dbReference type="GO" id="GO:0004748">
    <property type="term" value="F:ribonucleoside-diphosphate reductase activity, thioredoxin disulfide as acceptor"/>
    <property type="evidence" value="ECO:0007669"/>
    <property type="project" value="UniProtKB-EC"/>
</dbReference>
<dbReference type="SUPFAM" id="SSF51998">
    <property type="entry name" value="PFL-like glycyl radical enzymes"/>
    <property type="match status" value="1"/>
</dbReference>
<dbReference type="Pfam" id="PF02867">
    <property type="entry name" value="Ribonuc_red_lgC"/>
    <property type="match status" value="1"/>
</dbReference>
<keyword evidence="5 13" id="KW-0846">Cobalamin</keyword>
<protein>
    <recommendedName>
        <fullName evidence="4 13">Vitamin B12-dependent ribonucleotide reductase</fullName>
        <ecNumber evidence="3 13">1.17.4.1</ecNumber>
    </recommendedName>
</protein>
<dbReference type="InterPro" id="IPR024434">
    <property type="entry name" value="TSCPD_dom"/>
</dbReference>
<feature type="region of interest" description="Disordered" evidence="14">
    <location>
        <begin position="852"/>
        <end position="872"/>
    </location>
</feature>
<feature type="compositionally biased region" description="Basic and acidic residues" evidence="14">
    <location>
        <begin position="862"/>
        <end position="872"/>
    </location>
</feature>
<evidence type="ECO:0000256" key="13">
    <source>
        <dbReference type="RuleBase" id="RU364064"/>
    </source>
</evidence>
<comment type="catalytic activity">
    <reaction evidence="12 13">
        <text>a 2'-deoxyribonucleoside 5'-diphosphate + [thioredoxin]-disulfide + H2O = a ribonucleoside 5'-diphosphate + [thioredoxin]-dithiol</text>
        <dbReference type="Rhea" id="RHEA:23252"/>
        <dbReference type="Rhea" id="RHEA-COMP:10698"/>
        <dbReference type="Rhea" id="RHEA-COMP:10700"/>
        <dbReference type="ChEBI" id="CHEBI:15377"/>
        <dbReference type="ChEBI" id="CHEBI:29950"/>
        <dbReference type="ChEBI" id="CHEBI:50058"/>
        <dbReference type="ChEBI" id="CHEBI:57930"/>
        <dbReference type="ChEBI" id="CHEBI:73316"/>
        <dbReference type="EC" id="1.17.4.1"/>
    </reaction>
</comment>
<dbReference type="GO" id="GO:0071897">
    <property type="term" value="P:DNA biosynthetic process"/>
    <property type="evidence" value="ECO:0007669"/>
    <property type="project" value="UniProtKB-KW"/>
</dbReference>
<organism evidence="18 19">
    <name type="scientific">Candidatus Giovannonibacteria bacterium RIFCSPHIGHO2_02_43_13</name>
    <dbReference type="NCBI Taxonomy" id="1798330"/>
    <lineage>
        <taxon>Bacteria</taxon>
        <taxon>Candidatus Giovannoniibacteriota</taxon>
    </lineage>
</organism>
<evidence type="ECO:0000256" key="4">
    <source>
        <dbReference type="ARBA" id="ARBA00014409"/>
    </source>
</evidence>
<dbReference type="GO" id="GO:0000166">
    <property type="term" value="F:nucleotide binding"/>
    <property type="evidence" value="ECO:0007669"/>
    <property type="project" value="UniProtKB-KW"/>
</dbReference>
<accession>A0A1F5WSW3</accession>
<evidence type="ECO:0000256" key="14">
    <source>
        <dbReference type="SAM" id="MobiDB-lite"/>
    </source>
</evidence>
<evidence type="ECO:0000259" key="16">
    <source>
        <dbReference type="Pfam" id="PF08471"/>
    </source>
</evidence>
<feature type="domain" description="TSCPD" evidence="17">
    <location>
        <begin position="737"/>
        <end position="834"/>
    </location>
</feature>
<gene>
    <name evidence="18" type="ORF">A2W54_02605</name>
</gene>
<keyword evidence="8 13" id="KW-0560">Oxidoreductase</keyword>
<dbReference type="InterPro" id="IPR050862">
    <property type="entry name" value="RdRp_reductase_class-2"/>
</dbReference>
<comment type="similarity">
    <text evidence="2 13">Belongs to the ribonucleoside diphosphate reductase class-2 family.</text>
</comment>
<evidence type="ECO:0000259" key="17">
    <source>
        <dbReference type="Pfam" id="PF12637"/>
    </source>
</evidence>
<dbReference type="GO" id="GO:0031419">
    <property type="term" value="F:cobalamin binding"/>
    <property type="evidence" value="ECO:0007669"/>
    <property type="project" value="UniProtKB-KW"/>
</dbReference>
<dbReference type="Gene3D" id="3.20.70.20">
    <property type="match status" value="1"/>
</dbReference>
<dbReference type="Pfam" id="PF12637">
    <property type="entry name" value="TSCPD"/>
    <property type="match status" value="1"/>
</dbReference>